<dbReference type="AlphaFoldDB" id="A0A9J6S6Q4"/>
<proteinExistence type="predicted"/>
<name>A0A9J6S6Q4_KLEPN</name>
<dbReference type="EMBL" id="WJWF01000035">
    <property type="protein sequence ID" value="MRL38488.1"/>
    <property type="molecule type" value="Genomic_DNA"/>
</dbReference>
<protein>
    <submittedName>
        <fullName evidence="1">Uncharacterized protein</fullName>
    </submittedName>
</protein>
<comment type="caution">
    <text evidence="1">The sequence shown here is derived from an EMBL/GenBank/DDBJ whole genome shotgun (WGS) entry which is preliminary data.</text>
</comment>
<organism evidence="1">
    <name type="scientific">Klebsiella pneumoniae</name>
    <dbReference type="NCBI Taxonomy" id="573"/>
    <lineage>
        <taxon>Bacteria</taxon>
        <taxon>Pseudomonadati</taxon>
        <taxon>Pseudomonadota</taxon>
        <taxon>Gammaproteobacteria</taxon>
        <taxon>Enterobacterales</taxon>
        <taxon>Enterobacteriaceae</taxon>
        <taxon>Klebsiella/Raoultella group</taxon>
        <taxon>Klebsiella</taxon>
        <taxon>Klebsiella pneumoniae complex</taxon>
    </lineage>
</organism>
<accession>A0A9J6S6Q4</accession>
<gene>
    <name evidence="1" type="ORF">GJJ18_24080</name>
</gene>
<reference evidence="1" key="1">
    <citation type="submission" date="2019-10" db="EMBL/GenBank/DDBJ databases">
        <title>Molecular typing, antibiotic resistance determination and virulence profiling for 36 multidrug-resistant clinical Klebsiella pneumoniae isolates using second- and third-generation sequencing.</title>
        <authorList>
            <person name="Shelenkov A."/>
            <person name="Mikhaylova Y."/>
            <person name="Yanushevich Y."/>
            <person name="Samoilov A."/>
            <person name="Petrova L."/>
            <person name="Fomina V."/>
            <person name="Gusarov V."/>
            <person name="Zamyatin M."/>
            <person name="Shagin D."/>
        </authorList>
    </citation>
    <scope>NUCLEOTIDE SEQUENCE [LARGE SCALE GENOMIC DNA]</scope>
    <source>
        <strain evidence="1">CriePir115</strain>
    </source>
</reference>
<evidence type="ECO:0000313" key="1">
    <source>
        <dbReference type="EMBL" id="MRL38488.1"/>
    </source>
</evidence>
<sequence>MDEQWGYVGSKSRRFMANRFTFRDTPVRHSFNNRSTDRLFLCGHNKQSLQGSSVRVSDRPVEDSFLSLVCPGFNMII</sequence>